<dbReference type="Proteomes" id="UP000030780">
    <property type="component" value="Unassembled WGS sequence"/>
</dbReference>
<evidence type="ECO:0000313" key="2">
    <source>
        <dbReference type="Proteomes" id="UP000030780"/>
    </source>
</evidence>
<protein>
    <submittedName>
        <fullName evidence="1">Uncharacterized protein</fullName>
    </submittedName>
</protein>
<dbReference type="AlphaFoldDB" id="M7WAF9"/>
<organism evidence="1 2">
    <name type="scientific">Entamoeba histolytica HM-3:IMSS</name>
    <dbReference type="NCBI Taxonomy" id="885315"/>
    <lineage>
        <taxon>Eukaryota</taxon>
        <taxon>Amoebozoa</taxon>
        <taxon>Evosea</taxon>
        <taxon>Archamoebae</taxon>
        <taxon>Mastigamoebida</taxon>
        <taxon>Entamoebidae</taxon>
        <taxon>Entamoeba</taxon>
    </lineage>
</organism>
<proteinExistence type="predicted"/>
<name>M7WAF9_ENTHI</name>
<dbReference type="EMBL" id="KB637218">
    <property type="protein sequence ID" value="EMS17282.1"/>
    <property type="molecule type" value="Genomic_DNA"/>
</dbReference>
<evidence type="ECO:0000313" key="1">
    <source>
        <dbReference type="EMBL" id="EMS17282.1"/>
    </source>
</evidence>
<sequence length="60" mass="7166">MNAAELQEQIRKEEHFEKEMRKNISKLADIQGDIDLFLIETTKYKNKLLEEEKVEADKDK</sequence>
<accession>M7WAF9</accession>
<dbReference type="VEuPathDB" id="AmoebaDB:KM1_000710"/>
<gene>
    <name evidence="1" type="ORF">KM1_000710</name>
</gene>
<reference evidence="1 2" key="1">
    <citation type="submission" date="2013-01" db="EMBL/GenBank/DDBJ databases">
        <authorList>
            <person name="Inman J."/>
            <person name="Zafar N."/>
            <person name="Lorenzi H."/>
            <person name="Caler E."/>
        </authorList>
    </citation>
    <scope>NUCLEOTIDE SEQUENCE [LARGE SCALE GENOMIC DNA]</scope>
    <source>
        <strain evidence="1 2">HM-3:IMSS</strain>
    </source>
</reference>